<sequence>MLLVALVTLSACSTKQGAKDQLLENSKTVLKDIKAQKKNLNVIKNQMEASQARFPKEQKKYPKQNLLNVTTSKTYQAVTKRKDAFTSFKDTQNDLKMDQTTLTKISNQDLPDMPKELMNSLIQSLHLSALDQRTFANFLTEMTQNEATYYNLLSNPDTSTSATELDAQENRLNQYYGAVYQQIEIMNVNLNTAQKQAQRLQKSVASGS</sequence>
<proteinExistence type="predicted"/>
<dbReference type="EMBL" id="AZGA01000006">
    <property type="protein sequence ID" value="KRM36162.1"/>
    <property type="molecule type" value="Genomic_DNA"/>
</dbReference>
<evidence type="ECO:0000313" key="1">
    <source>
        <dbReference type="EMBL" id="KRM36162.1"/>
    </source>
</evidence>
<accession>X0PH84</accession>
<organism evidence="1 2">
    <name type="scientific">Agrilactobacillus composti DSM 18527 = JCM 14202</name>
    <dbReference type="NCBI Taxonomy" id="1423734"/>
    <lineage>
        <taxon>Bacteria</taxon>
        <taxon>Bacillati</taxon>
        <taxon>Bacillota</taxon>
        <taxon>Bacilli</taxon>
        <taxon>Lactobacillales</taxon>
        <taxon>Lactobacillaceae</taxon>
        <taxon>Agrilactobacillus</taxon>
    </lineage>
</organism>
<dbReference type="eggNOG" id="ENOG502ZFDJ">
    <property type="taxonomic scope" value="Bacteria"/>
</dbReference>
<dbReference type="Proteomes" id="UP000051236">
    <property type="component" value="Unassembled WGS sequence"/>
</dbReference>
<comment type="caution">
    <text evidence="1">The sequence shown here is derived from an EMBL/GenBank/DDBJ whole genome shotgun (WGS) entry which is preliminary data.</text>
</comment>
<name>X0PH84_9LACO</name>
<gene>
    <name evidence="1" type="ORF">FC83_GL000061</name>
</gene>
<evidence type="ECO:0000313" key="2">
    <source>
        <dbReference type="Proteomes" id="UP000051236"/>
    </source>
</evidence>
<evidence type="ECO:0008006" key="3">
    <source>
        <dbReference type="Google" id="ProtNLM"/>
    </source>
</evidence>
<dbReference type="PATRIC" id="fig|1423734.3.peg.61"/>
<dbReference type="AlphaFoldDB" id="X0PH84"/>
<keyword evidence="2" id="KW-1185">Reference proteome</keyword>
<protein>
    <recommendedName>
        <fullName evidence="3">Lipoprotein</fullName>
    </recommendedName>
</protein>
<reference evidence="1 2" key="1">
    <citation type="journal article" date="2015" name="Genome Announc.">
        <title>Expanding the biotechnology potential of lactobacilli through comparative genomics of 213 strains and associated genera.</title>
        <authorList>
            <person name="Sun Z."/>
            <person name="Harris H.M."/>
            <person name="McCann A."/>
            <person name="Guo C."/>
            <person name="Argimon S."/>
            <person name="Zhang W."/>
            <person name="Yang X."/>
            <person name="Jeffery I.B."/>
            <person name="Cooney J.C."/>
            <person name="Kagawa T.F."/>
            <person name="Liu W."/>
            <person name="Song Y."/>
            <person name="Salvetti E."/>
            <person name="Wrobel A."/>
            <person name="Rasinkangas P."/>
            <person name="Parkhill J."/>
            <person name="Rea M.C."/>
            <person name="O'Sullivan O."/>
            <person name="Ritari J."/>
            <person name="Douillard F.P."/>
            <person name="Paul Ross R."/>
            <person name="Yang R."/>
            <person name="Briner A.E."/>
            <person name="Felis G.E."/>
            <person name="de Vos W.M."/>
            <person name="Barrangou R."/>
            <person name="Klaenhammer T.R."/>
            <person name="Caufield P.W."/>
            <person name="Cui Y."/>
            <person name="Zhang H."/>
            <person name="O'Toole P.W."/>
        </authorList>
    </citation>
    <scope>NUCLEOTIDE SEQUENCE [LARGE SCALE GENOMIC DNA]</scope>
    <source>
        <strain evidence="1 2">DSM 18527</strain>
    </source>
</reference>